<sequence>MIEYFELGRLYDFYKELLTDRQREALDLYYNDDLTMIEIAEELGISKQAVSTNIKNGVSNLEKFEENLKLARNYYIIESAKDKLENLYNNSVKKKDLPTDVEEEIFAILSMLDEI</sequence>
<dbReference type="InterPro" id="IPR054831">
    <property type="entry name" value="UPF0122_fam_protein"/>
</dbReference>
<evidence type="ECO:0000256" key="2">
    <source>
        <dbReference type="ARBA" id="ARBA00024764"/>
    </source>
</evidence>
<accession>A0A2U1E3Z3</accession>
<dbReference type="HAMAP" id="MF_00245">
    <property type="entry name" value="UPF0122"/>
    <property type="match status" value="1"/>
</dbReference>
<dbReference type="Pfam" id="PF04297">
    <property type="entry name" value="UPF0122"/>
    <property type="match status" value="1"/>
</dbReference>
<dbReference type="InterPro" id="IPR007394">
    <property type="entry name" value="UPF0122"/>
</dbReference>
<keyword evidence="5" id="KW-1185">Reference proteome</keyword>
<protein>
    <recommendedName>
        <fullName evidence="3">UPF0122 protein C7381_104121</fullName>
    </recommendedName>
</protein>
<reference evidence="4 5" key="1">
    <citation type="submission" date="2018-04" db="EMBL/GenBank/DDBJ databases">
        <title>Genomic Encyclopedia of Type Strains, Phase IV (KMG-IV): sequencing the most valuable type-strain genomes for metagenomic binning, comparative biology and taxonomic classification.</title>
        <authorList>
            <person name="Goeker M."/>
        </authorList>
    </citation>
    <scope>NUCLEOTIDE SEQUENCE [LARGE SCALE GENOMIC DNA]</scope>
    <source>
        <strain evidence="4 5">DSM 20705</strain>
    </source>
</reference>
<dbReference type="Proteomes" id="UP000245793">
    <property type="component" value="Unassembled WGS sequence"/>
</dbReference>
<dbReference type="AlphaFoldDB" id="A0A2U1E3Z3"/>
<dbReference type="PANTHER" id="PTHR40083">
    <property type="entry name" value="UPF0122 PROTEIN CBO2450/CLC_2298"/>
    <property type="match status" value="1"/>
</dbReference>
<dbReference type="NCBIfam" id="NF045758">
    <property type="entry name" value="YlxM"/>
    <property type="match status" value="1"/>
</dbReference>
<evidence type="ECO:0000313" key="5">
    <source>
        <dbReference type="Proteomes" id="UP000245793"/>
    </source>
</evidence>
<name>A0A2U1E3Z3_9FIRM</name>
<dbReference type="Gene3D" id="1.10.10.10">
    <property type="entry name" value="Winged helix-like DNA-binding domain superfamily/Winged helix DNA-binding domain"/>
    <property type="match status" value="1"/>
</dbReference>
<dbReference type="SUPFAM" id="SSF88659">
    <property type="entry name" value="Sigma3 and sigma4 domains of RNA polymerase sigma factors"/>
    <property type="match status" value="1"/>
</dbReference>
<evidence type="ECO:0000256" key="3">
    <source>
        <dbReference type="HAMAP-Rule" id="MF_00245"/>
    </source>
</evidence>
<proteinExistence type="inferred from homology"/>
<comment type="function">
    <text evidence="2 3">Might take part in the signal recognition particle (SRP) pathway. This is inferred from the conservation of its genetic proximity to ftsY/ffh. May be a regulatory protein.</text>
</comment>
<dbReference type="PANTHER" id="PTHR40083:SF1">
    <property type="entry name" value="UPF0122 PROTEIN YLXM"/>
    <property type="match status" value="1"/>
</dbReference>
<dbReference type="InterPro" id="IPR036388">
    <property type="entry name" value="WH-like_DNA-bd_sf"/>
</dbReference>
<evidence type="ECO:0000313" key="4">
    <source>
        <dbReference type="EMBL" id="PVY94615.1"/>
    </source>
</evidence>
<comment type="similarity">
    <text evidence="1 3">Belongs to the UPF0122 family.</text>
</comment>
<dbReference type="InterPro" id="IPR013324">
    <property type="entry name" value="RNA_pol_sigma_r3/r4-like"/>
</dbReference>
<evidence type="ECO:0000256" key="1">
    <source>
        <dbReference type="ARBA" id="ARBA00008720"/>
    </source>
</evidence>
<gene>
    <name evidence="4" type="ORF">C7381_104121</name>
</gene>
<dbReference type="RefSeq" id="WP_034545270.1">
    <property type="nucleotide sequence ID" value="NZ_CAUPJO010000002.1"/>
</dbReference>
<dbReference type="EMBL" id="QEKV01000004">
    <property type="protein sequence ID" value="PVY94615.1"/>
    <property type="molecule type" value="Genomic_DNA"/>
</dbReference>
<comment type="caution">
    <text evidence="4">The sequence shown here is derived from an EMBL/GenBank/DDBJ whole genome shotgun (WGS) entry which is preliminary data.</text>
</comment>
<organism evidence="4 5">
    <name type="scientific">Ezakiella coagulans</name>
    <dbReference type="NCBI Taxonomy" id="46507"/>
    <lineage>
        <taxon>Bacteria</taxon>
        <taxon>Bacillati</taxon>
        <taxon>Bacillota</taxon>
        <taxon>Tissierellia</taxon>
        <taxon>Ezakiella</taxon>
    </lineage>
</organism>